<gene>
    <name evidence="1" type="ORF">BV22DRAFT_1192347</name>
</gene>
<protein>
    <submittedName>
        <fullName evidence="1">Uncharacterized protein</fullName>
    </submittedName>
</protein>
<sequence length="361" mass="38727">MSKMLFFDDPGFEFNLEATTPAFSDPSSDEPSDESHSSTDAPILSLDDLLDIAKAYEGLKLEPTVTGGCPVPPLAPRRSNAMSLENILSPLSFSDGADTRSPDILGTTRLDTDAHSPAATTLAPLDTLQDPCQPPTLLTLVEFCLQSERLKADGSDSLDLGLAGLDCPELMATFAVLRDRRATSVQVVPQQPMAPSLLPEDLRSPVQAPEIPPIQTSTSQVLLSPAPLPPTRSPLAPTQLRPSTTKGKMKAKSRLPSSHASAPRGGVPPAFARDVTRANILRAEQERKKIRDAAAMHSSTIRLPSVLQPPRRISKERSSWMDVDKASEGPMKLEDGWSATPGAKRLPEDAVGLPATKKIRV</sequence>
<dbReference type="EMBL" id="MU266346">
    <property type="protein sequence ID" value="KAH7928978.1"/>
    <property type="molecule type" value="Genomic_DNA"/>
</dbReference>
<comment type="caution">
    <text evidence="1">The sequence shown here is derived from an EMBL/GenBank/DDBJ whole genome shotgun (WGS) entry which is preliminary data.</text>
</comment>
<evidence type="ECO:0000313" key="2">
    <source>
        <dbReference type="Proteomes" id="UP000790709"/>
    </source>
</evidence>
<name>A0ACB8BVU8_9AGAM</name>
<keyword evidence="2" id="KW-1185">Reference proteome</keyword>
<organism evidence="1 2">
    <name type="scientific">Leucogyrophana mollusca</name>
    <dbReference type="NCBI Taxonomy" id="85980"/>
    <lineage>
        <taxon>Eukaryota</taxon>
        <taxon>Fungi</taxon>
        <taxon>Dikarya</taxon>
        <taxon>Basidiomycota</taxon>
        <taxon>Agaricomycotina</taxon>
        <taxon>Agaricomycetes</taxon>
        <taxon>Agaricomycetidae</taxon>
        <taxon>Boletales</taxon>
        <taxon>Boletales incertae sedis</taxon>
        <taxon>Leucogyrophana</taxon>
    </lineage>
</organism>
<reference evidence="1" key="1">
    <citation type="journal article" date="2021" name="New Phytol.">
        <title>Evolutionary innovations through gain and loss of genes in the ectomycorrhizal Boletales.</title>
        <authorList>
            <person name="Wu G."/>
            <person name="Miyauchi S."/>
            <person name="Morin E."/>
            <person name="Kuo A."/>
            <person name="Drula E."/>
            <person name="Varga T."/>
            <person name="Kohler A."/>
            <person name="Feng B."/>
            <person name="Cao Y."/>
            <person name="Lipzen A."/>
            <person name="Daum C."/>
            <person name="Hundley H."/>
            <person name="Pangilinan J."/>
            <person name="Johnson J."/>
            <person name="Barry K."/>
            <person name="LaButti K."/>
            <person name="Ng V."/>
            <person name="Ahrendt S."/>
            <person name="Min B."/>
            <person name="Choi I.G."/>
            <person name="Park H."/>
            <person name="Plett J.M."/>
            <person name="Magnuson J."/>
            <person name="Spatafora J.W."/>
            <person name="Nagy L.G."/>
            <person name="Henrissat B."/>
            <person name="Grigoriev I.V."/>
            <person name="Yang Z.L."/>
            <person name="Xu J."/>
            <person name="Martin F.M."/>
        </authorList>
    </citation>
    <scope>NUCLEOTIDE SEQUENCE</scope>
    <source>
        <strain evidence="1">KUC20120723A-06</strain>
    </source>
</reference>
<accession>A0ACB8BVU8</accession>
<evidence type="ECO:0000313" key="1">
    <source>
        <dbReference type="EMBL" id="KAH7928978.1"/>
    </source>
</evidence>
<proteinExistence type="predicted"/>
<dbReference type="Proteomes" id="UP000790709">
    <property type="component" value="Unassembled WGS sequence"/>
</dbReference>